<dbReference type="PROSITE" id="PS00892">
    <property type="entry name" value="HIT_1"/>
    <property type="match status" value="1"/>
</dbReference>
<sequence>MKDCIFCKIANKEIPSHIVYEDDRVLGFLDIHPHAKGHTVVIPKIHAETLFDMNDELLGHYLLGVKRAMERIEAVLHPDGYNVGWNQSPAAGQVVPHLHVHIFPRWEGDGGKNMHGIINNPGEMGVEEVAKLFSLTDNG</sequence>
<dbReference type="PANTHER" id="PTHR46648">
    <property type="entry name" value="HIT FAMILY PROTEIN 1"/>
    <property type="match status" value="1"/>
</dbReference>
<dbReference type="InterPro" id="IPR001310">
    <property type="entry name" value="Histidine_triad_HIT"/>
</dbReference>
<dbReference type="SUPFAM" id="SSF54197">
    <property type="entry name" value="HIT-like"/>
    <property type="match status" value="1"/>
</dbReference>
<dbReference type="STRING" id="1798683.A3C90_01270"/>
<evidence type="ECO:0000313" key="5">
    <source>
        <dbReference type="EMBL" id="OGH73856.1"/>
    </source>
</evidence>
<evidence type="ECO:0000256" key="3">
    <source>
        <dbReference type="PROSITE-ProRule" id="PRU00464"/>
    </source>
</evidence>
<dbReference type="Pfam" id="PF01230">
    <property type="entry name" value="HIT"/>
    <property type="match status" value="1"/>
</dbReference>
<feature type="active site" description="Tele-AMP-histidine intermediate" evidence="1">
    <location>
        <position position="99"/>
    </location>
</feature>
<dbReference type="PANTHER" id="PTHR46648:SF1">
    <property type="entry name" value="ADENOSINE 5'-MONOPHOSPHORAMIDASE HNT1"/>
    <property type="match status" value="1"/>
</dbReference>
<evidence type="ECO:0000259" key="4">
    <source>
        <dbReference type="PROSITE" id="PS51084"/>
    </source>
</evidence>
<dbReference type="InterPro" id="IPR019808">
    <property type="entry name" value="Histidine_triad_CS"/>
</dbReference>
<name>A0A1F6MQC6_9BACT</name>
<evidence type="ECO:0000256" key="1">
    <source>
        <dbReference type="PIRSR" id="PIRSR601310-1"/>
    </source>
</evidence>
<evidence type="ECO:0000256" key="2">
    <source>
        <dbReference type="PIRSR" id="PIRSR601310-3"/>
    </source>
</evidence>
<dbReference type="InterPro" id="IPR036265">
    <property type="entry name" value="HIT-like_sf"/>
</dbReference>
<gene>
    <name evidence="5" type="ORF">A3C90_01270</name>
</gene>
<organism evidence="5 6">
    <name type="scientific">Candidatus Magasanikbacteria bacterium RIFCSPHIGHO2_02_FULL_51_14</name>
    <dbReference type="NCBI Taxonomy" id="1798683"/>
    <lineage>
        <taxon>Bacteria</taxon>
        <taxon>Candidatus Magasanikiibacteriota</taxon>
    </lineage>
</organism>
<comment type="caution">
    <text evidence="5">The sequence shown here is derived from an EMBL/GenBank/DDBJ whole genome shotgun (WGS) entry which is preliminary data.</text>
</comment>
<dbReference type="PROSITE" id="PS51084">
    <property type="entry name" value="HIT_2"/>
    <property type="match status" value="1"/>
</dbReference>
<reference evidence="5 6" key="1">
    <citation type="journal article" date="2016" name="Nat. Commun.">
        <title>Thousands of microbial genomes shed light on interconnected biogeochemical processes in an aquifer system.</title>
        <authorList>
            <person name="Anantharaman K."/>
            <person name="Brown C.T."/>
            <person name="Hug L.A."/>
            <person name="Sharon I."/>
            <person name="Castelle C.J."/>
            <person name="Probst A.J."/>
            <person name="Thomas B.C."/>
            <person name="Singh A."/>
            <person name="Wilkins M.J."/>
            <person name="Karaoz U."/>
            <person name="Brodie E.L."/>
            <person name="Williams K.H."/>
            <person name="Hubbard S.S."/>
            <person name="Banfield J.F."/>
        </authorList>
    </citation>
    <scope>NUCLEOTIDE SEQUENCE [LARGE SCALE GENOMIC DNA]</scope>
</reference>
<dbReference type="EMBL" id="MFQE01000011">
    <property type="protein sequence ID" value="OGH73856.1"/>
    <property type="molecule type" value="Genomic_DNA"/>
</dbReference>
<dbReference type="GO" id="GO:0003824">
    <property type="term" value="F:catalytic activity"/>
    <property type="evidence" value="ECO:0007669"/>
    <property type="project" value="InterPro"/>
</dbReference>
<feature type="short sequence motif" description="Histidine triad motif" evidence="2 3">
    <location>
        <begin position="97"/>
        <end position="101"/>
    </location>
</feature>
<evidence type="ECO:0000313" key="6">
    <source>
        <dbReference type="Proteomes" id="UP000177457"/>
    </source>
</evidence>
<accession>A0A1F6MQC6</accession>
<dbReference type="InterPro" id="IPR039384">
    <property type="entry name" value="HINT"/>
</dbReference>
<proteinExistence type="predicted"/>
<dbReference type="Gene3D" id="3.30.428.10">
    <property type="entry name" value="HIT-like"/>
    <property type="match status" value="1"/>
</dbReference>
<dbReference type="AlphaFoldDB" id="A0A1F6MQC6"/>
<feature type="domain" description="HIT" evidence="4">
    <location>
        <begin position="5"/>
        <end position="112"/>
    </location>
</feature>
<dbReference type="GO" id="GO:0009117">
    <property type="term" value="P:nucleotide metabolic process"/>
    <property type="evidence" value="ECO:0007669"/>
    <property type="project" value="TreeGrafter"/>
</dbReference>
<protein>
    <recommendedName>
        <fullName evidence="4">HIT domain-containing protein</fullName>
    </recommendedName>
</protein>
<dbReference type="PRINTS" id="PR00332">
    <property type="entry name" value="HISTRIAD"/>
</dbReference>
<dbReference type="InterPro" id="IPR011146">
    <property type="entry name" value="HIT-like"/>
</dbReference>
<dbReference type="Proteomes" id="UP000177457">
    <property type="component" value="Unassembled WGS sequence"/>
</dbReference>
<dbReference type="CDD" id="cd01277">
    <property type="entry name" value="HINT_subgroup"/>
    <property type="match status" value="1"/>
</dbReference>